<dbReference type="InterPro" id="IPR002539">
    <property type="entry name" value="MaoC-like_dom"/>
</dbReference>
<dbReference type="AlphaFoldDB" id="A0A7W1WT47"/>
<accession>A0A7W1WT47</accession>
<sequence>MVFGKVHASGKDWGSLRVGDKVEEIRTITGRDIFSYLGLTDDQNPLYIEDHYAAQTEYKKVIVPSGLLISWLSALASKSLPGPGSIVTGTRLSFPNVLHHGDTVRLSLELIHKTKEPQMITCKATVIHQDRPAAEGELDLLPPQPLYSLFKDAYDNF</sequence>
<comment type="caution">
    <text evidence="2">The sequence shown here is derived from an EMBL/GenBank/DDBJ whole genome shotgun (WGS) entry which is preliminary data.</text>
</comment>
<gene>
    <name evidence="2" type="ORF">H1191_14485</name>
</gene>
<dbReference type="GO" id="GO:0019171">
    <property type="term" value="F:(3R)-hydroxyacyl-[acyl-carrier-protein] dehydratase activity"/>
    <property type="evidence" value="ECO:0007669"/>
    <property type="project" value="TreeGrafter"/>
</dbReference>
<dbReference type="InterPro" id="IPR050965">
    <property type="entry name" value="UPF0336/Enoyl-CoA_hydratase"/>
</dbReference>
<proteinExistence type="predicted"/>
<dbReference type="PANTHER" id="PTHR43437">
    <property type="entry name" value="HYDROXYACYL-THIOESTER DEHYDRATASE TYPE 2, MITOCHONDRIAL-RELATED"/>
    <property type="match status" value="1"/>
</dbReference>
<organism evidence="2 3">
    <name type="scientific">Paenactinomyces guangxiensis</name>
    <dbReference type="NCBI Taxonomy" id="1490290"/>
    <lineage>
        <taxon>Bacteria</taxon>
        <taxon>Bacillati</taxon>
        <taxon>Bacillota</taxon>
        <taxon>Bacilli</taxon>
        <taxon>Bacillales</taxon>
        <taxon>Thermoactinomycetaceae</taxon>
        <taxon>Paenactinomyces</taxon>
    </lineage>
</organism>
<dbReference type="EMBL" id="JACEIQ010000016">
    <property type="protein sequence ID" value="MBA4495508.1"/>
    <property type="molecule type" value="Genomic_DNA"/>
</dbReference>
<evidence type="ECO:0000313" key="3">
    <source>
        <dbReference type="Proteomes" id="UP000535491"/>
    </source>
</evidence>
<dbReference type="GO" id="GO:0006633">
    <property type="term" value="P:fatty acid biosynthetic process"/>
    <property type="evidence" value="ECO:0007669"/>
    <property type="project" value="TreeGrafter"/>
</dbReference>
<keyword evidence="3" id="KW-1185">Reference proteome</keyword>
<dbReference type="InterPro" id="IPR029069">
    <property type="entry name" value="HotDog_dom_sf"/>
</dbReference>
<evidence type="ECO:0000313" key="2">
    <source>
        <dbReference type="EMBL" id="MBA4495508.1"/>
    </source>
</evidence>
<dbReference type="PANTHER" id="PTHR43437:SF3">
    <property type="entry name" value="HYDROXYACYL-THIOESTER DEHYDRATASE TYPE 2, MITOCHONDRIAL"/>
    <property type="match status" value="1"/>
</dbReference>
<dbReference type="Gene3D" id="3.10.129.10">
    <property type="entry name" value="Hotdog Thioesterase"/>
    <property type="match status" value="1"/>
</dbReference>
<feature type="domain" description="MaoC-like" evidence="1">
    <location>
        <begin position="24"/>
        <end position="129"/>
    </location>
</feature>
<name>A0A7W1WT47_9BACL</name>
<dbReference type="Proteomes" id="UP000535491">
    <property type="component" value="Unassembled WGS sequence"/>
</dbReference>
<dbReference type="RefSeq" id="WP_181753030.1">
    <property type="nucleotide sequence ID" value="NZ_JACEIQ010000016.1"/>
</dbReference>
<evidence type="ECO:0000259" key="1">
    <source>
        <dbReference type="Pfam" id="PF01575"/>
    </source>
</evidence>
<dbReference type="SUPFAM" id="SSF54637">
    <property type="entry name" value="Thioesterase/thiol ester dehydrase-isomerase"/>
    <property type="match status" value="1"/>
</dbReference>
<protein>
    <submittedName>
        <fullName evidence="2">MaoC family dehydratase N-terminal domain-containing protein</fullName>
    </submittedName>
</protein>
<reference evidence="2 3" key="1">
    <citation type="submission" date="2020-07" db="EMBL/GenBank/DDBJ databases">
        <authorList>
            <person name="Feng H."/>
        </authorList>
    </citation>
    <scope>NUCLEOTIDE SEQUENCE [LARGE SCALE GENOMIC DNA]</scope>
    <source>
        <strain evidence="3">s-10</strain>
    </source>
</reference>
<dbReference type="Pfam" id="PF01575">
    <property type="entry name" value="MaoC_dehydratas"/>
    <property type="match status" value="1"/>
</dbReference>